<protein>
    <recommendedName>
        <fullName evidence="3">DUF2721 domain-containing protein</fullName>
    </recommendedName>
</protein>
<evidence type="ECO:0008006" key="3">
    <source>
        <dbReference type="Google" id="ProtNLM"/>
    </source>
</evidence>
<organism evidence="1 2">
    <name type="scientific">Photobacterium damselae</name>
    <dbReference type="NCBI Taxonomy" id="38293"/>
    <lineage>
        <taxon>Bacteria</taxon>
        <taxon>Pseudomonadati</taxon>
        <taxon>Pseudomonadota</taxon>
        <taxon>Gammaproteobacteria</taxon>
        <taxon>Vibrionales</taxon>
        <taxon>Vibrionaceae</taxon>
        <taxon>Photobacterium</taxon>
    </lineage>
</organism>
<dbReference type="EMBL" id="UATL01000001">
    <property type="protein sequence ID" value="SPY28088.1"/>
    <property type="molecule type" value="Genomic_DNA"/>
</dbReference>
<name>A0A2T3QM49_PHODM</name>
<dbReference type="Proteomes" id="UP000251647">
    <property type="component" value="Unassembled WGS sequence"/>
</dbReference>
<proteinExistence type="predicted"/>
<dbReference type="AlphaFoldDB" id="A0A2T3QM49"/>
<gene>
    <name evidence="1" type="ORF">NCTC11647_01175</name>
</gene>
<evidence type="ECO:0000313" key="1">
    <source>
        <dbReference type="EMBL" id="SPY28088.1"/>
    </source>
</evidence>
<dbReference type="OrthoDB" id="5865414at2"/>
<evidence type="ECO:0000313" key="2">
    <source>
        <dbReference type="Proteomes" id="UP000251647"/>
    </source>
</evidence>
<accession>A0A2T3QM49</accession>
<reference evidence="1 2" key="1">
    <citation type="submission" date="2018-06" db="EMBL/GenBank/DDBJ databases">
        <authorList>
            <consortium name="Pathogen Informatics"/>
            <person name="Doyle S."/>
        </authorList>
    </citation>
    <scope>NUCLEOTIDE SEQUENCE [LARGE SCALE GENOMIC DNA]</scope>
    <source>
        <strain evidence="1 2">NCTC11647</strain>
    </source>
</reference>
<sequence length="218" mass="24931">MNLDLVAFVEKLLEFLDSKNYIAILLVLAFSVLVNLPKITEYYLSHKKRRLDSLIKLKDLDELDNRLKSHIKSEIEVEVFRLTHNVRISAVLLGGLLSLKERVGSQVSFAHILRCSCLVPDLSKVNEPNFQIKIHKLDYAYVVYNTVFGLLIFFVGFFLLTYSLAMLHSAPNFQSLFVSCLMLLVGFGMLTQTTPVYSTRIINKQLSENQLDLDEKSL</sequence>
<dbReference type="RefSeq" id="WP_005299636.1">
    <property type="nucleotide sequence ID" value="NZ_PYOG01000005.1"/>
</dbReference>